<dbReference type="Proteomes" id="UP000198415">
    <property type="component" value="Unassembled WGS sequence"/>
</dbReference>
<dbReference type="GO" id="GO:0003677">
    <property type="term" value="F:DNA binding"/>
    <property type="evidence" value="ECO:0007669"/>
    <property type="project" value="UniProtKB-KW"/>
</dbReference>
<dbReference type="InterPro" id="IPR036388">
    <property type="entry name" value="WH-like_DNA-bd_sf"/>
</dbReference>
<evidence type="ECO:0000256" key="2">
    <source>
        <dbReference type="ARBA" id="ARBA00023125"/>
    </source>
</evidence>
<dbReference type="GO" id="GO:0005829">
    <property type="term" value="C:cytosol"/>
    <property type="evidence" value="ECO:0007669"/>
    <property type="project" value="TreeGrafter"/>
</dbReference>
<dbReference type="PANTHER" id="PTHR24567:SF68">
    <property type="entry name" value="DNA-BINDING TRANSCRIPTIONAL DUAL REGULATOR CRP"/>
    <property type="match status" value="1"/>
</dbReference>
<keyword evidence="1" id="KW-0805">Transcription regulation</keyword>
<sequence>MTGPDPVWAPGSFLSLIGDDEREQLLALGTTRRLPPGRQMLVEGRLDAHVEVIRQGHVKVSTSVGGMPQLLAIRLPGDLVGELAAFNGGGRSATVTTCGEVVSTVIHQMEFLDFIGHNPNVAAQVTVTVGRRLRWANERRSEFSAFPVHVRLARVLSEIAASCGEAIGDGLLIGVELSQTELATLVGAREDTVQRGLRTLRRLALLRTGYKRIVVLDVAGLRALADEAEWR</sequence>
<dbReference type="PROSITE" id="PS50042">
    <property type="entry name" value="CNMP_BINDING_3"/>
    <property type="match status" value="1"/>
</dbReference>
<organism evidence="5 6">
    <name type="scientific">Actinoplanes regularis</name>
    <dbReference type="NCBI Taxonomy" id="52697"/>
    <lineage>
        <taxon>Bacteria</taxon>
        <taxon>Bacillati</taxon>
        <taxon>Actinomycetota</taxon>
        <taxon>Actinomycetes</taxon>
        <taxon>Micromonosporales</taxon>
        <taxon>Micromonosporaceae</taxon>
        <taxon>Actinoplanes</taxon>
    </lineage>
</organism>
<keyword evidence="6" id="KW-1185">Reference proteome</keyword>
<dbReference type="InterPro" id="IPR000595">
    <property type="entry name" value="cNMP-bd_dom"/>
</dbReference>
<dbReference type="CDD" id="cd00038">
    <property type="entry name" value="CAP_ED"/>
    <property type="match status" value="1"/>
</dbReference>
<dbReference type="GO" id="GO:0016301">
    <property type="term" value="F:kinase activity"/>
    <property type="evidence" value="ECO:0007669"/>
    <property type="project" value="UniProtKB-KW"/>
</dbReference>
<keyword evidence="5" id="KW-0808">Transferase</keyword>
<evidence type="ECO:0000259" key="4">
    <source>
        <dbReference type="PROSITE" id="PS50042"/>
    </source>
</evidence>
<proteinExistence type="predicted"/>
<dbReference type="InterPro" id="IPR014710">
    <property type="entry name" value="RmlC-like_jellyroll"/>
</dbReference>
<evidence type="ECO:0000313" key="6">
    <source>
        <dbReference type="Proteomes" id="UP000198415"/>
    </source>
</evidence>
<evidence type="ECO:0000256" key="1">
    <source>
        <dbReference type="ARBA" id="ARBA00023015"/>
    </source>
</evidence>
<name>A0A238YPS3_9ACTN</name>
<protein>
    <submittedName>
        <fullName evidence="5">cAMP-binding domain of CRP or a regulatory subunit of cAMP-dependent protein kinases</fullName>
    </submittedName>
</protein>
<dbReference type="SUPFAM" id="SSF46785">
    <property type="entry name" value="Winged helix' DNA-binding domain"/>
    <property type="match status" value="1"/>
</dbReference>
<dbReference type="InterPro" id="IPR018490">
    <property type="entry name" value="cNMP-bd_dom_sf"/>
</dbReference>
<dbReference type="InterPro" id="IPR050397">
    <property type="entry name" value="Env_Response_Regulators"/>
</dbReference>
<reference evidence="5 6" key="1">
    <citation type="submission" date="2017-06" db="EMBL/GenBank/DDBJ databases">
        <authorList>
            <person name="Kim H.J."/>
            <person name="Triplett B.A."/>
        </authorList>
    </citation>
    <scope>NUCLEOTIDE SEQUENCE [LARGE SCALE GENOMIC DNA]</scope>
    <source>
        <strain evidence="5 6">DSM 43151</strain>
    </source>
</reference>
<dbReference type="OrthoDB" id="41390at2"/>
<dbReference type="Gene3D" id="1.10.10.10">
    <property type="entry name" value="Winged helix-like DNA-binding domain superfamily/Winged helix DNA-binding domain"/>
    <property type="match status" value="1"/>
</dbReference>
<dbReference type="SUPFAM" id="SSF51206">
    <property type="entry name" value="cAMP-binding domain-like"/>
    <property type="match status" value="1"/>
</dbReference>
<dbReference type="AlphaFoldDB" id="A0A238YPS3"/>
<gene>
    <name evidence="5" type="ORF">SAMN06264365_10545</name>
</gene>
<keyword evidence="2" id="KW-0238">DNA-binding</keyword>
<feature type="domain" description="Cyclic nucleotide-binding" evidence="4">
    <location>
        <begin position="13"/>
        <end position="116"/>
    </location>
</feature>
<evidence type="ECO:0000256" key="3">
    <source>
        <dbReference type="ARBA" id="ARBA00023163"/>
    </source>
</evidence>
<dbReference type="Pfam" id="PF13545">
    <property type="entry name" value="HTH_Crp_2"/>
    <property type="match status" value="1"/>
</dbReference>
<dbReference type="GO" id="GO:0003700">
    <property type="term" value="F:DNA-binding transcription factor activity"/>
    <property type="evidence" value="ECO:0007669"/>
    <property type="project" value="TreeGrafter"/>
</dbReference>
<dbReference type="EMBL" id="FZNR01000005">
    <property type="protein sequence ID" value="SNR72593.1"/>
    <property type="molecule type" value="Genomic_DNA"/>
</dbReference>
<dbReference type="Pfam" id="PF00027">
    <property type="entry name" value="cNMP_binding"/>
    <property type="match status" value="1"/>
</dbReference>
<dbReference type="InterPro" id="IPR036390">
    <property type="entry name" value="WH_DNA-bd_sf"/>
</dbReference>
<keyword evidence="3" id="KW-0804">Transcription</keyword>
<dbReference type="PANTHER" id="PTHR24567">
    <property type="entry name" value="CRP FAMILY TRANSCRIPTIONAL REGULATORY PROTEIN"/>
    <property type="match status" value="1"/>
</dbReference>
<dbReference type="Gene3D" id="2.60.120.10">
    <property type="entry name" value="Jelly Rolls"/>
    <property type="match status" value="1"/>
</dbReference>
<accession>A0A238YPS3</accession>
<dbReference type="InterPro" id="IPR012318">
    <property type="entry name" value="HTH_CRP"/>
</dbReference>
<evidence type="ECO:0000313" key="5">
    <source>
        <dbReference type="EMBL" id="SNR72593.1"/>
    </source>
</evidence>
<dbReference type="RefSeq" id="WP_089293765.1">
    <property type="nucleotide sequence ID" value="NZ_BOMU01000035.1"/>
</dbReference>
<dbReference type="SMART" id="SM00100">
    <property type="entry name" value="cNMP"/>
    <property type="match status" value="1"/>
</dbReference>
<keyword evidence="5" id="KW-0418">Kinase</keyword>